<comment type="caution">
    <text evidence="2">The sequence shown here is derived from an EMBL/GenBank/DDBJ whole genome shotgun (WGS) entry which is preliminary data.</text>
</comment>
<organism evidence="2 3">
    <name type="scientific">Sphingobium fuliginis (strain ATCC 27551)</name>
    <dbReference type="NCBI Taxonomy" id="336203"/>
    <lineage>
        <taxon>Bacteria</taxon>
        <taxon>Pseudomonadati</taxon>
        <taxon>Pseudomonadota</taxon>
        <taxon>Alphaproteobacteria</taxon>
        <taxon>Sphingomonadales</taxon>
        <taxon>Sphingomonadaceae</taxon>
        <taxon>Sphingobium</taxon>
    </lineage>
</organism>
<dbReference type="SUPFAM" id="SSF48452">
    <property type="entry name" value="TPR-like"/>
    <property type="match status" value="1"/>
</dbReference>
<dbReference type="InterPro" id="IPR019734">
    <property type="entry name" value="TPR_rpt"/>
</dbReference>
<dbReference type="EMBL" id="BEWI01000027">
    <property type="protein sequence ID" value="GAY19553.1"/>
    <property type="molecule type" value="Genomic_DNA"/>
</dbReference>
<dbReference type="InterPro" id="IPR011990">
    <property type="entry name" value="TPR-like_helical_dom_sf"/>
</dbReference>
<dbReference type="Proteomes" id="UP000221538">
    <property type="component" value="Unassembled WGS sequence"/>
</dbReference>
<dbReference type="AlphaFoldDB" id="A0A292Z9P1"/>
<protein>
    <submittedName>
        <fullName evidence="2">Flp pilus assembly protein TadD</fullName>
    </submittedName>
</protein>
<accession>A0A292Z9P1</accession>
<dbReference type="PROSITE" id="PS50005">
    <property type="entry name" value="TPR"/>
    <property type="match status" value="1"/>
</dbReference>
<proteinExistence type="predicted"/>
<name>A0A292Z9P1_SPHSA</name>
<gene>
    <name evidence="2" type="ORF">SFOMI_0072</name>
</gene>
<dbReference type="Gene3D" id="1.25.40.10">
    <property type="entry name" value="Tetratricopeptide repeat domain"/>
    <property type="match status" value="1"/>
</dbReference>
<reference evidence="2 3" key="1">
    <citation type="journal article" date="2013" name="Biodegradation">
        <title>Occurrence of 4-tert-butylphenol (4-t-BP) biodegradation in an aquatic sample caused by the presence of Spirodela polyrrhiza and isolation of a 4-t-BP-utilizing bacterium.</title>
        <authorList>
            <person name="Ogata Y."/>
            <person name="Toyama T."/>
            <person name="Yu N."/>
            <person name="Wang X."/>
            <person name="Sei K."/>
            <person name="Ike M."/>
        </authorList>
    </citation>
    <scope>NUCLEOTIDE SEQUENCE [LARGE SCALE GENOMIC DNA]</scope>
    <source>
        <strain evidence="2 3">OMI</strain>
    </source>
</reference>
<evidence type="ECO:0000256" key="1">
    <source>
        <dbReference type="PROSITE-ProRule" id="PRU00339"/>
    </source>
</evidence>
<feature type="repeat" description="TPR" evidence="1">
    <location>
        <begin position="105"/>
        <end position="138"/>
    </location>
</feature>
<evidence type="ECO:0000313" key="2">
    <source>
        <dbReference type="EMBL" id="GAY19553.1"/>
    </source>
</evidence>
<dbReference type="Pfam" id="PF13432">
    <property type="entry name" value="TPR_16"/>
    <property type="match status" value="2"/>
</dbReference>
<reference evidence="2 3" key="2">
    <citation type="journal article" date="2013" name="Environ. Sci. Technol.">
        <title>The 4-tert-butylphenol-utilizing bacterium Sphingobium fuliginis OMI can degrade bisphenols via phenolic ring hydroxylation and meta-cleavage pathway.</title>
        <authorList>
            <person name="Ogata Y."/>
            <person name="Goda S."/>
            <person name="Toyama T."/>
            <person name="Sei K."/>
            <person name="Ike M."/>
        </authorList>
    </citation>
    <scope>NUCLEOTIDE SEQUENCE [LARGE SCALE GENOMIC DNA]</scope>
    <source>
        <strain evidence="2 3">OMI</strain>
    </source>
</reference>
<evidence type="ECO:0000313" key="3">
    <source>
        <dbReference type="Proteomes" id="UP000221538"/>
    </source>
</evidence>
<keyword evidence="1" id="KW-0802">TPR repeat</keyword>
<sequence>MPSTRPLYLQLIQQARIDGRPRAALAYLDDFERRYPHDLEARILRVNSLLDVGRVEEAGTLAQALPDDRNGTVSAVRGHVAAAGNDWTGATAYYQIARTARPADPFIRNALGYAFLRLGRYSEAVDALKGAADLAPGDEVIRNNLILALLAAGQRAEANRALQGIRDTDARANLRKMLLAEVERIHLSLPRAQGKGS</sequence>